<dbReference type="PANTHER" id="PTHR42908">
    <property type="entry name" value="TRANSLATION ELONGATION FACTOR-RELATED"/>
    <property type="match status" value="1"/>
</dbReference>
<dbReference type="Gene3D" id="3.40.50.300">
    <property type="entry name" value="P-loop containing nucleotide triphosphate hydrolases"/>
    <property type="match status" value="1"/>
</dbReference>
<comment type="subunit">
    <text evidence="4">Monomer.</text>
</comment>
<dbReference type="InterPro" id="IPR047043">
    <property type="entry name" value="BipA_III"/>
</dbReference>
<dbReference type="Pfam" id="PF00679">
    <property type="entry name" value="EFG_C"/>
    <property type="match status" value="1"/>
</dbReference>
<dbReference type="Pfam" id="PF00009">
    <property type="entry name" value="GTP_EFTU"/>
    <property type="match status" value="1"/>
</dbReference>
<dbReference type="InterPro" id="IPR000640">
    <property type="entry name" value="EFG_V-like"/>
</dbReference>
<dbReference type="CDD" id="cd03691">
    <property type="entry name" value="BipA_TypA_II"/>
    <property type="match status" value="1"/>
</dbReference>
<dbReference type="GO" id="GO:0005525">
    <property type="term" value="F:GTP binding"/>
    <property type="evidence" value="ECO:0007669"/>
    <property type="project" value="UniProtKB-UniRule"/>
</dbReference>
<keyword evidence="2 4" id="KW-0342">GTP-binding</keyword>
<feature type="binding site" evidence="4">
    <location>
        <begin position="34"/>
        <end position="39"/>
    </location>
    <ligand>
        <name>GTP</name>
        <dbReference type="ChEBI" id="CHEBI:37565"/>
    </ligand>
</feature>
<dbReference type="Gene3D" id="2.40.30.10">
    <property type="entry name" value="Translation factors"/>
    <property type="match status" value="1"/>
</dbReference>
<dbReference type="Gene3D" id="3.30.70.870">
    <property type="entry name" value="Elongation Factor G (Translational Gtpase), domain 3"/>
    <property type="match status" value="1"/>
</dbReference>
<dbReference type="GO" id="GO:1990904">
    <property type="term" value="C:ribonucleoprotein complex"/>
    <property type="evidence" value="ECO:0007669"/>
    <property type="project" value="TreeGrafter"/>
</dbReference>
<protein>
    <recommendedName>
        <fullName evidence="4">Large ribosomal subunit assembly factor BipA</fullName>
        <ecNumber evidence="4">3.6.5.-</ecNumber>
    </recommendedName>
    <alternativeName>
        <fullName evidence="4">GTP-binding protein BipA</fullName>
    </alternativeName>
</protein>
<dbReference type="GO" id="GO:0000049">
    <property type="term" value="F:tRNA binding"/>
    <property type="evidence" value="ECO:0007669"/>
    <property type="project" value="UniProtKB-KW"/>
</dbReference>
<proteinExistence type="inferred from homology"/>
<dbReference type="InterPro" id="IPR027417">
    <property type="entry name" value="P-loop_NTPase"/>
</dbReference>
<dbReference type="CDD" id="cd01891">
    <property type="entry name" value="TypA_BipA"/>
    <property type="match status" value="1"/>
</dbReference>
<dbReference type="SUPFAM" id="SSF50447">
    <property type="entry name" value="Translation proteins"/>
    <property type="match status" value="1"/>
</dbReference>
<dbReference type="InterPro" id="IPR005225">
    <property type="entry name" value="Small_GTP-bd"/>
</dbReference>
<evidence type="ECO:0000313" key="7">
    <source>
        <dbReference type="Proteomes" id="UP000013940"/>
    </source>
</evidence>
<dbReference type="SUPFAM" id="SSF54980">
    <property type="entry name" value="EF-G C-terminal domain-like"/>
    <property type="match status" value="2"/>
</dbReference>
<keyword evidence="4" id="KW-0690">Ribosome biogenesis</keyword>
<dbReference type="PANTHER" id="PTHR42908:SF8">
    <property type="entry name" value="TR-TYPE G DOMAIN-CONTAINING PROTEIN"/>
    <property type="match status" value="1"/>
</dbReference>
<keyword evidence="4" id="KW-0699">rRNA-binding</keyword>
<evidence type="ECO:0000256" key="2">
    <source>
        <dbReference type="ARBA" id="ARBA00023134"/>
    </source>
</evidence>
<dbReference type="FunFam" id="2.40.30.10:FF:000016">
    <property type="entry name" value="GTP-binding protein TypA"/>
    <property type="match status" value="1"/>
</dbReference>
<dbReference type="InterPro" id="IPR004161">
    <property type="entry name" value="EFTu-like_2"/>
</dbReference>
<dbReference type="GO" id="GO:0019843">
    <property type="term" value="F:rRNA binding"/>
    <property type="evidence" value="ECO:0007669"/>
    <property type="project" value="UniProtKB-KW"/>
</dbReference>
<dbReference type="HOGENOM" id="CLU_017016_4_0_6"/>
<gene>
    <name evidence="6" type="primary">typA</name>
    <name evidence="4" type="synonym">bipA</name>
    <name evidence="6" type="ORF">PFLCHA0_c03950</name>
</gene>
<dbReference type="InterPro" id="IPR047042">
    <property type="entry name" value="BipA_II"/>
</dbReference>
<comment type="similarity">
    <text evidence="4">Belongs to the TRAFAC class translation factor GTPase superfamily. Classic translation factor GTPase family. BipA subfamily.</text>
</comment>
<dbReference type="AlphaFoldDB" id="A0A2C9EEY9"/>
<dbReference type="EMBL" id="CP003190">
    <property type="protein sequence ID" value="AGL82194.1"/>
    <property type="molecule type" value="Genomic_DNA"/>
</dbReference>
<dbReference type="NCBIfam" id="TIGR01394">
    <property type="entry name" value="TypA_BipA"/>
    <property type="match status" value="1"/>
</dbReference>
<name>A0A2C9EEY9_PSEPH</name>
<dbReference type="KEGG" id="pprc:PFLCHA0_c03950"/>
<keyword evidence="4" id="KW-0963">Cytoplasm</keyword>
<evidence type="ECO:0000313" key="6">
    <source>
        <dbReference type="EMBL" id="AGL82194.1"/>
    </source>
</evidence>
<accession>A0A2C9EEY9</accession>
<dbReference type="Proteomes" id="UP000013940">
    <property type="component" value="Chromosome"/>
</dbReference>
<dbReference type="eggNOG" id="COG1217">
    <property type="taxonomic scope" value="Bacteria"/>
</dbReference>
<feature type="domain" description="Tr-type G" evidence="5">
    <location>
        <begin position="22"/>
        <end position="217"/>
    </location>
</feature>
<dbReference type="InterPro" id="IPR047041">
    <property type="entry name" value="BipA_GTP-bd_dom"/>
</dbReference>
<dbReference type="InterPro" id="IPR035651">
    <property type="entry name" value="BipA_V"/>
</dbReference>
<dbReference type="Gene3D" id="3.30.70.240">
    <property type="match status" value="1"/>
</dbReference>
<keyword evidence="1 4" id="KW-0547">Nucleotide-binding</keyword>
<reference evidence="7" key="1">
    <citation type="journal article" date="2014" name="Genome Announc.">
        <title>Full-genome sequence of the plant growth-promoting bacterium Pseudomonas protegens CHA0.</title>
        <authorList>
            <person name="Jousset A."/>
            <person name="Schuldes J."/>
            <person name="Keel C."/>
            <person name="Maurhofer M."/>
            <person name="Daniel R."/>
            <person name="Scheu S."/>
            <person name="Thuermer A."/>
        </authorList>
    </citation>
    <scope>NUCLEOTIDE SEQUENCE [LARGE SCALE GENOMIC DNA]</scope>
    <source>
        <strain evidence="7">DSM 19095 / LMG 27888 / CFBP 6595 / CHA0</strain>
    </source>
</reference>
<comment type="function">
    <text evidence="4">A 50S ribosomal subunit assembly protein with GTPase activity, required for 50S subunit assembly at low temperatures, may also play a role in translation. Binds GTP and analogs. Binds the 70S ribosome between the 30S and 50S subunits, in a similar position as ribosome-bound EF-G; it contacts a number of ribosomal proteins, both rRNAs and the A-site tRNA.</text>
</comment>
<dbReference type="FunFam" id="3.40.50.300:FF:000055">
    <property type="entry name" value="GTP-binding protein TypA"/>
    <property type="match status" value="1"/>
</dbReference>
<dbReference type="Pfam" id="PF21018">
    <property type="entry name" value="BipA_C"/>
    <property type="match status" value="1"/>
</dbReference>
<dbReference type="GO" id="GO:0009409">
    <property type="term" value="P:response to cold"/>
    <property type="evidence" value="ECO:0007669"/>
    <property type="project" value="UniProtKB-ARBA"/>
</dbReference>
<dbReference type="GO" id="GO:0097216">
    <property type="term" value="F:guanosine tetraphosphate binding"/>
    <property type="evidence" value="ECO:0007669"/>
    <property type="project" value="UniProtKB-ARBA"/>
</dbReference>
<sequence>MLIAASICQHTESSDRDTQVIENLRNIAIIAHVDHGKTTLVDKLLRQSGTLERNELNDERVMDSNDQEKERGITILAKNTAINWNGYHINIVDTPGHADFGGEVERVMSMVDSVLLLVDAQDGPMPQTRFVTKKAFEAGLRPIVVINKVDRPGARPDWVLDQIFDLFDNLGATEEQLDFKVVYASALNGIAGLDHTEMAEDMTPLYQSIVDNVPAPAVDRDGPFQMQISALDYNSFLGVIGVGRIARGRVKPNTPVVAIDATGKKRNGRILKLMGHHGLHRVDVEEAAAGDIVCISGMDSLFISDTLCHPDTVEAMKPLTVDEPTVSMTFQVNDSPFCGKEGKFVTSRNIKERLDKELLYNVALRVEEGDSADKFKVSGRGELHLSVLIETMRREGFEMAVGRPEVIIRLVDGVKHEPFENVTIDLPEESQGKVMEEMGLRKGDLTNMVPDGKGRVRLEYNIPARGLIGFRNQFLTLTNGAGILTSIFDRYDVMKSGDMSGRQNGVLVSVETGKALTYSLETLQARGKLFVEHGQEIYNGQIVGLNSRDNDLGVNPTKGKKLDNMRASGKDETIALVPPVRFTLEQALEFIQDDELCEVTPKSIRLRKKILDESERTRAAKKAKN</sequence>
<evidence type="ECO:0000259" key="5">
    <source>
        <dbReference type="PROSITE" id="PS51722"/>
    </source>
</evidence>
<dbReference type="InterPro" id="IPR000795">
    <property type="entry name" value="T_Tr_GTP-bd_dom"/>
</dbReference>
<dbReference type="InterPro" id="IPR006298">
    <property type="entry name" value="BipA"/>
</dbReference>
<dbReference type="SUPFAM" id="SSF52540">
    <property type="entry name" value="P-loop containing nucleoside triphosphate hydrolases"/>
    <property type="match status" value="1"/>
</dbReference>
<dbReference type="GO" id="GO:0043022">
    <property type="term" value="F:ribosome binding"/>
    <property type="evidence" value="ECO:0007669"/>
    <property type="project" value="UniProtKB-UniRule"/>
</dbReference>
<dbReference type="InterPro" id="IPR042116">
    <property type="entry name" value="TypA/BipA_C"/>
</dbReference>
<dbReference type="PROSITE" id="PS51722">
    <property type="entry name" value="G_TR_2"/>
    <property type="match status" value="1"/>
</dbReference>
<dbReference type="GO" id="GO:0005829">
    <property type="term" value="C:cytosol"/>
    <property type="evidence" value="ECO:0007669"/>
    <property type="project" value="TreeGrafter"/>
</dbReference>
<evidence type="ECO:0000256" key="4">
    <source>
        <dbReference type="HAMAP-Rule" id="MF_00849"/>
    </source>
</evidence>
<dbReference type="HAMAP" id="MF_00849">
    <property type="entry name" value="BipA"/>
    <property type="match status" value="1"/>
</dbReference>
<dbReference type="InterPro" id="IPR035647">
    <property type="entry name" value="EFG_III/V"/>
</dbReference>
<dbReference type="FunFam" id="3.30.70.240:FF:000002">
    <property type="entry name" value="GTP-binding protein TypA"/>
    <property type="match status" value="1"/>
</dbReference>
<comment type="catalytic activity">
    <reaction evidence="3 4">
        <text>GTP + H2O = GDP + phosphate + H(+)</text>
        <dbReference type="Rhea" id="RHEA:19669"/>
        <dbReference type="ChEBI" id="CHEBI:15377"/>
        <dbReference type="ChEBI" id="CHEBI:15378"/>
        <dbReference type="ChEBI" id="CHEBI:37565"/>
        <dbReference type="ChEBI" id="CHEBI:43474"/>
        <dbReference type="ChEBI" id="CHEBI:58189"/>
    </reaction>
</comment>
<dbReference type="InterPro" id="IPR031157">
    <property type="entry name" value="G_TR_CS"/>
</dbReference>
<dbReference type="GO" id="GO:0000027">
    <property type="term" value="P:ribosomal large subunit assembly"/>
    <property type="evidence" value="ECO:0007669"/>
    <property type="project" value="UniProtKB-UniRule"/>
</dbReference>
<keyword evidence="4" id="KW-0378">Hydrolase</keyword>
<keyword evidence="4" id="KW-0820">tRNA-binding</keyword>
<dbReference type="PRINTS" id="PR00315">
    <property type="entry name" value="ELONGATNFCT"/>
</dbReference>
<organism evidence="6 7">
    <name type="scientific">Pseudomonas protegens (strain DSM 19095 / LMG 27888 / CFBP 6595 / CHA0)</name>
    <dbReference type="NCBI Taxonomy" id="1124983"/>
    <lineage>
        <taxon>Bacteria</taxon>
        <taxon>Pseudomonadati</taxon>
        <taxon>Pseudomonadota</taxon>
        <taxon>Gammaproteobacteria</taxon>
        <taxon>Pseudomonadales</taxon>
        <taxon>Pseudomonadaceae</taxon>
        <taxon>Pseudomonas</taxon>
    </lineage>
</organism>
<evidence type="ECO:0000256" key="3">
    <source>
        <dbReference type="ARBA" id="ARBA00048548"/>
    </source>
</evidence>
<dbReference type="GO" id="GO:0010467">
    <property type="term" value="P:gene expression"/>
    <property type="evidence" value="ECO:0007669"/>
    <property type="project" value="UniProtKB-ARBA"/>
</dbReference>
<dbReference type="InterPro" id="IPR009000">
    <property type="entry name" value="Transl_B-barrel_sf"/>
</dbReference>
<dbReference type="PROSITE" id="PS00301">
    <property type="entry name" value="G_TR_1"/>
    <property type="match status" value="1"/>
</dbReference>
<dbReference type="Pfam" id="PF03144">
    <property type="entry name" value="GTP_EFTU_D2"/>
    <property type="match status" value="1"/>
</dbReference>
<dbReference type="InterPro" id="IPR048876">
    <property type="entry name" value="BipA_C"/>
</dbReference>
<dbReference type="CDD" id="cd03710">
    <property type="entry name" value="BipA_TypA_C"/>
    <property type="match status" value="1"/>
</dbReference>
<dbReference type="Gene3D" id="2.40.50.250">
    <property type="entry name" value="bipa protein"/>
    <property type="match status" value="1"/>
</dbReference>
<evidence type="ECO:0000256" key="1">
    <source>
        <dbReference type="ARBA" id="ARBA00022741"/>
    </source>
</evidence>
<dbReference type="FunFam" id="3.30.70.870:FF:000003">
    <property type="entry name" value="GTP-binding protein TypA"/>
    <property type="match status" value="1"/>
</dbReference>
<feature type="binding site" evidence="4">
    <location>
        <begin position="147"/>
        <end position="150"/>
    </location>
    <ligand>
        <name>GTP</name>
        <dbReference type="ChEBI" id="CHEBI:37565"/>
    </ligand>
</feature>
<comment type="subcellular location">
    <subcellularLocation>
        <location evidence="4">Cytoplasm</location>
    </subcellularLocation>
    <text evidence="4">Binds to ribosomes.</text>
</comment>
<dbReference type="NCBIfam" id="TIGR00231">
    <property type="entry name" value="small_GTP"/>
    <property type="match status" value="1"/>
</dbReference>
<dbReference type="CDD" id="cd16263">
    <property type="entry name" value="BipA_III"/>
    <property type="match status" value="1"/>
</dbReference>
<keyword evidence="4" id="KW-0694">RNA-binding</keyword>
<dbReference type="EC" id="3.6.5.-" evidence="4"/>
<dbReference type="GO" id="GO:0003924">
    <property type="term" value="F:GTPase activity"/>
    <property type="evidence" value="ECO:0007669"/>
    <property type="project" value="UniProtKB-UniRule"/>
</dbReference>
<dbReference type="FunFam" id="2.40.50.250:FF:000001">
    <property type="entry name" value="GTP-binding protein TypA"/>
    <property type="match status" value="1"/>
</dbReference>